<keyword evidence="3" id="KW-1185">Reference proteome</keyword>
<dbReference type="InParanoid" id="D8PZT1"/>
<dbReference type="GO" id="GO:0005737">
    <property type="term" value="C:cytoplasm"/>
    <property type="evidence" value="ECO:0007669"/>
    <property type="project" value="TreeGrafter"/>
</dbReference>
<dbReference type="InterPro" id="IPR051783">
    <property type="entry name" value="NAD(P)-dependent_oxidoreduct"/>
</dbReference>
<dbReference type="SUPFAM" id="SSF51735">
    <property type="entry name" value="NAD(P)-binding Rossmann-fold domains"/>
    <property type="match status" value="1"/>
</dbReference>
<sequence>MATKTIFINGVTGYIGGTVLANLLRRPDISSYKIRALVRNKEKAGKLKELGIEPVIGELDDVDIIEKEASEADVVIATANCDHEPSAHAILRGAKKRFETTGKRPVFINTSGTGVLSDNARGLTTTDTIYDDSNVEQMASIPLTQIHRPVDVAIVDADTAGYVYTYIILPSTIYGWAKHDLVDRGIANYRSVQVPVLAAASLERRRAGMVGKGVSLWPSVEIHELGDLYNIIFEKATKDPESLGHGKNGYYFGASDEHSWYEISKAIGEALVKLGRADDPEPTSFTKEELDKYFAGSEYWGSNSRARANHSKSLGWNPKKTTTDLLASIEQEVRGCIEKPFKVPAGKEYPTH</sequence>
<dbReference type="PANTHER" id="PTHR48079:SF6">
    <property type="entry name" value="NAD(P)-BINDING DOMAIN-CONTAINING PROTEIN-RELATED"/>
    <property type="match status" value="1"/>
</dbReference>
<dbReference type="eggNOG" id="KOG1502">
    <property type="taxonomic scope" value="Eukaryota"/>
</dbReference>
<dbReference type="InterPro" id="IPR036291">
    <property type="entry name" value="NAD(P)-bd_dom_sf"/>
</dbReference>
<dbReference type="Gene3D" id="3.40.50.720">
    <property type="entry name" value="NAD(P)-binding Rossmann-like Domain"/>
    <property type="match status" value="1"/>
</dbReference>
<name>D8PZT1_SCHCM</name>
<dbReference type="STRING" id="578458.D8PZT1"/>
<dbReference type="KEGG" id="scm:SCHCO_01150509"/>
<feature type="domain" description="NmrA-like" evidence="1">
    <location>
        <begin position="3"/>
        <end position="80"/>
    </location>
</feature>
<protein>
    <recommendedName>
        <fullName evidence="1">NmrA-like domain-containing protein</fullName>
    </recommendedName>
</protein>
<dbReference type="GeneID" id="9586379"/>
<dbReference type="OrthoDB" id="10262413at2759"/>
<dbReference type="Proteomes" id="UP000007431">
    <property type="component" value="Unassembled WGS sequence"/>
</dbReference>
<gene>
    <name evidence="2" type="ORF">SCHCODRAFT_106842</name>
</gene>
<dbReference type="VEuPathDB" id="FungiDB:SCHCODRAFT_01150509"/>
<dbReference type="RefSeq" id="XP_003033817.1">
    <property type="nucleotide sequence ID" value="XM_003033771.1"/>
</dbReference>
<accession>D8PZT1</accession>
<dbReference type="AlphaFoldDB" id="D8PZT1"/>
<dbReference type="InterPro" id="IPR008030">
    <property type="entry name" value="NmrA-like"/>
</dbReference>
<dbReference type="Pfam" id="PF05368">
    <property type="entry name" value="NmrA"/>
    <property type="match status" value="1"/>
</dbReference>
<dbReference type="EMBL" id="GL377304">
    <property type="protein sequence ID" value="EFI98914.1"/>
    <property type="molecule type" value="Genomic_DNA"/>
</dbReference>
<feature type="non-terminal residue" evidence="2">
    <location>
        <position position="352"/>
    </location>
</feature>
<evidence type="ECO:0000313" key="3">
    <source>
        <dbReference type="Proteomes" id="UP000007431"/>
    </source>
</evidence>
<dbReference type="HOGENOM" id="CLU_007383_12_1_1"/>
<dbReference type="GO" id="GO:0004029">
    <property type="term" value="F:aldehyde dehydrogenase (NAD+) activity"/>
    <property type="evidence" value="ECO:0007669"/>
    <property type="project" value="TreeGrafter"/>
</dbReference>
<dbReference type="OMA" id="EWGYEMA"/>
<organism evidence="3">
    <name type="scientific">Schizophyllum commune (strain H4-8 / FGSC 9210)</name>
    <name type="common">Split gill fungus</name>
    <dbReference type="NCBI Taxonomy" id="578458"/>
    <lineage>
        <taxon>Eukaryota</taxon>
        <taxon>Fungi</taxon>
        <taxon>Dikarya</taxon>
        <taxon>Basidiomycota</taxon>
        <taxon>Agaricomycotina</taxon>
        <taxon>Agaricomycetes</taxon>
        <taxon>Agaricomycetidae</taxon>
        <taxon>Agaricales</taxon>
        <taxon>Schizophyllaceae</taxon>
        <taxon>Schizophyllum</taxon>
    </lineage>
</organism>
<reference evidence="2 3" key="1">
    <citation type="journal article" date="2010" name="Nat. Biotechnol.">
        <title>Genome sequence of the model mushroom Schizophyllum commune.</title>
        <authorList>
            <person name="Ohm R.A."/>
            <person name="de Jong J.F."/>
            <person name="Lugones L.G."/>
            <person name="Aerts A."/>
            <person name="Kothe E."/>
            <person name="Stajich J.E."/>
            <person name="de Vries R.P."/>
            <person name="Record E."/>
            <person name="Levasseur A."/>
            <person name="Baker S.E."/>
            <person name="Bartholomew K.A."/>
            <person name="Coutinho P.M."/>
            <person name="Erdmann S."/>
            <person name="Fowler T.J."/>
            <person name="Gathman A.C."/>
            <person name="Lombard V."/>
            <person name="Henrissat B."/>
            <person name="Knabe N."/>
            <person name="Kuees U."/>
            <person name="Lilly W.W."/>
            <person name="Lindquist E."/>
            <person name="Lucas S."/>
            <person name="Magnuson J.K."/>
            <person name="Piumi F."/>
            <person name="Raudaskoski M."/>
            <person name="Salamov A."/>
            <person name="Schmutz J."/>
            <person name="Schwarze F.W.M.R."/>
            <person name="vanKuyk P.A."/>
            <person name="Horton J.S."/>
            <person name="Grigoriev I.V."/>
            <person name="Woesten H.A.B."/>
        </authorList>
    </citation>
    <scope>NUCLEOTIDE SEQUENCE [LARGE SCALE GENOMIC DNA]</scope>
    <source>
        <strain evidence="3">H4-8 / FGSC 9210</strain>
    </source>
</reference>
<dbReference type="FunCoup" id="D8PZT1">
    <property type="interactions" value="18"/>
</dbReference>
<evidence type="ECO:0000313" key="2">
    <source>
        <dbReference type="EMBL" id="EFI98914.1"/>
    </source>
</evidence>
<evidence type="ECO:0000259" key="1">
    <source>
        <dbReference type="Pfam" id="PF05368"/>
    </source>
</evidence>
<proteinExistence type="predicted"/>
<dbReference type="PANTHER" id="PTHR48079">
    <property type="entry name" value="PROTEIN YEEZ"/>
    <property type="match status" value="1"/>
</dbReference>